<evidence type="ECO:0000313" key="3">
    <source>
        <dbReference type="EMBL" id="ASO06509.1"/>
    </source>
</evidence>
<dbReference type="EMBL" id="CP022515">
    <property type="protein sequence ID" value="ASO06509.1"/>
    <property type="molecule type" value="Genomic_DNA"/>
</dbReference>
<organism evidence="3">
    <name type="scientific">Arenibacter algicola</name>
    <dbReference type="NCBI Taxonomy" id="616991"/>
    <lineage>
        <taxon>Bacteria</taxon>
        <taxon>Pseudomonadati</taxon>
        <taxon>Bacteroidota</taxon>
        <taxon>Flavobacteriia</taxon>
        <taxon>Flavobacteriales</taxon>
        <taxon>Flavobacteriaceae</taxon>
        <taxon>Arenibacter</taxon>
    </lineage>
</organism>
<dbReference type="PANTHER" id="PTHR46268">
    <property type="entry name" value="STRESS RESPONSE PROTEIN NHAX"/>
    <property type="match status" value="1"/>
</dbReference>
<gene>
    <name evidence="3" type="ORF">AREALGSMS7_03078</name>
</gene>
<proteinExistence type="inferred from homology"/>
<feature type="domain" description="UspA" evidence="2">
    <location>
        <begin position="2"/>
        <end position="143"/>
    </location>
</feature>
<name>A0A221UYS3_9FLAO</name>
<accession>A0A221UYS3</accession>
<dbReference type="PANTHER" id="PTHR46268:SF6">
    <property type="entry name" value="UNIVERSAL STRESS PROTEIN UP12"/>
    <property type="match status" value="1"/>
</dbReference>
<dbReference type="InterPro" id="IPR006016">
    <property type="entry name" value="UspA"/>
</dbReference>
<sequence length="279" mass="31857">MNTILYATNRTKNAVPALRYAYDLSKSLGAELVILYVYQKPPIRFSMARLPDQMEHQVIEEQKEILRAYCSKHLGEVFKTSRMRIEIACNDSVLDGIIEKSKQISPDMALIGRKARYSERGLLVGDIAHALLKRSAFPILIIPQDLSGFPIQTMLYATNLGEVSILSIKNLVTIAKSVNAKIHIVHISTESRNSKKDQIKWFKETLKEHVDYDNIEIKVILSNHIEESLKIYSQHIKADILAMVYKQEKRFFHNLFNKSLVKKLDTHIGIPLMGIRAAV</sequence>
<evidence type="ECO:0000259" key="2">
    <source>
        <dbReference type="Pfam" id="PF00582"/>
    </source>
</evidence>
<dbReference type="KEGG" id="aalg:AREALGSMS7_03078"/>
<dbReference type="SUPFAM" id="SSF52402">
    <property type="entry name" value="Adenine nucleotide alpha hydrolases-like"/>
    <property type="match status" value="2"/>
</dbReference>
<dbReference type="Gene3D" id="3.40.50.12370">
    <property type="match status" value="1"/>
</dbReference>
<protein>
    <submittedName>
        <fullName evidence="3">Universal stress protein family protein</fullName>
    </submittedName>
</protein>
<dbReference type="AlphaFoldDB" id="A0A221UYS3"/>
<dbReference type="RefSeq" id="WP_093978986.1">
    <property type="nucleotide sequence ID" value="NZ_CP022515.1"/>
</dbReference>
<dbReference type="Proteomes" id="UP000204551">
    <property type="component" value="Chromosome"/>
</dbReference>
<dbReference type="CDD" id="cd00293">
    <property type="entry name" value="USP-like"/>
    <property type="match status" value="1"/>
</dbReference>
<evidence type="ECO:0000256" key="1">
    <source>
        <dbReference type="ARBA" id="ARBA00008791"/>
    </source>
</evidence>
<dbReference type="Pfam" id="PF00582">
    <property type="entry name" value="Usp"/>
    <property type="match status" value="1"/>
</dbReference>
<reference evidence="3" key="1">
    <citation type="submission" date="2017-07" db="EMBL/GenBank/DDBJ databases">
        <title>Genome Sequence of Arenibacter algicola Strain SMS7 Isolated from a culture of the Diatom Skeletonema marinoi.</title>
        <authorList>
            <person name="Topel M."/>
            <person name="Pinder M.I.M."/>
            <person name="Johansson O.N."/>
            <person name="Kourtchenko O."/>
            <person name="Godhe A."/>
            <person name="Clarke A.K."/>
        </authorList>
    </citation>
    <scope>NUCLEOTIDE SEQUENCE [LARGE SCALE GENOMIC DNA]</scope>
    <source>
        <strain evidence="3">SMS7</strain>
    </source>
</reference>
<comment type="similarity">
    <text evidence="1">Belongs to the universal stress protein A family.</text>
</comment>